<keyword evidence="3 5" id="KW-0805">Transcription regulation</keyword>
<dbReference type="InterPro" id="IPR047050">
    <property type="entry name" value="NGN"/>
</dbReference>
<dbReference type="PANTHER" id="PTHR30265:SF2">
    <property type="entry name" value="TRANSCRIPTION TERMINATION_ANTITERMINATION PROTEIN NUSG"/>
    <property type="match status" value="1"/>
</dbReference>
<dbReference type="Gene3D" id="3.30.70.940">
    <property type="entry name" value="NusG, N-terminal domain"/>
    <property type="match status" value="1"/>
</dbReference>
<dbReference type="InterPro" id="IPR006645">
    <property type="entry name" value="NGN-like_dom"/>
</dbReference>
<dbReference type="AlphaFoldDB" id="D6GQ81"/>
<evidence type="ECO:0000259" key="7">
    <source>
        <dbReference type="SMART" id="SM00738"/>
    </source>
</evidence>
<evidence type="ECO:0000313" key="9">
    <source>
        <dbReference type="EMBL" id="EFE28934.1"/>
    </source>
</evidence>
<dbReference type="InterPro" id="IPR001062">
    <property type="entry name" value="Transcrpt_antiterm_NusG"/>
</dbReference>
<dbReference type="InterPro" id="IPR036735">
    <property type="entry name" value="NGN_dom_sf"/>
</dbReference>
<dbReference type="HAMAP" id="MF_00948">
    <property type="entry name" value="NusG"/>
    <property type="match status" value="1"/>
</dbReference>
<evidence type="ECO:0000256" key="5">
    <source>
        <dbReference type="HAMAP-Rule" id="MF_00948"/>
    </source>
</evidence>
<reference evidence="10" key="1">
    <citation type="submission" date="2010-12" db="EMBL/GenBank/DDBJ databases">
        <title>The genome sequence of Filifactor alocis strain ATCC 35896.</title>
        <authorList>
            <consortium name="The Broad Institute Genome Sequencing Platform"/>
            <person name="Ward D."/>
            <person name="Earl A."/>
            <person name="Feldgarden M."/>
            <person name="Young S.K."/>
            <person name="Gargeya S."/>
            <person name="Zeng Q."/>
            <person name="Alvarado L."/>
            <person name="Berlin A."/>
            <person name="Bochicchio J."/>
            <person name="Chapman S.B."/>
            <person name="Chen Z."/>
            <person name="Freedman E."/>
            <person name="Gellesch M."/>
            <person name="Goldberg J."/>
            <person name="Griggs A."/>
            <person name="Gujja S."/>
            <person name="Heilman E."/>
            <person name="Heiman D."/>
            <person name="Howarth C."/>
            <person name="Mehta T."/>
            <person name="Neiman D."/>
            <person name="Pearson M."/>
            <person name="Roberts A."/>
            <person name="Saif S."/>
            <person name="Shea T."/>
            <person name="Shenoy N."/>
            <person name="Sisk P."/>
            <person name="Stolte C."/>
            <person name="Sykes S."/>
            <person name="White J."/>
            <person name="Yandava C."/>
            <person name="Izard J."/>
            <person name="Blanton J.M."/>
            <person name="Baranova O.V."/>
            <person name="Tanner A.C."/>
            <person name="Dewhirst F.E."/>
            <person name="Haas B."/>
            <person name="Nusbaum C."/>
            <person name="Birren B."/>
        </authorList>
    </citation>
    <scope>NUCLEOTIDE SEQUENCE [LARGE SCALE GENOMIC DNA]</scope>
    <source>
        <strain evidence="10">ATCC 35896 / D40 B5</strain>
    </source>
</reference>
<evidence type="ECO:0000256" key="4">
    <source>
        <dbReference type="ARBA" id="ARBA00023163"/>
    </source>
</evidence>
<dbReference type="GO" id="GO:0006354">
    <property type="term" value="P:DNA-templated transcription elongation"/>
    <property type="evidence" value="ECO:0007669"/>
    <property type="project" value="UniProtKB-UniRule"/>
</dbReference>
<dbReference type="Pfam" id="PF02357">
    <property type="entry name" value="NusG"/>
    <property type="match status" value="1"/>
</dbReference>
<evidence type="ECO:0000259" key="8">
    <source>
        <dbReference type="SMART" id="SM00739"/>
    </source>
</evidence>
<dbReference type="SMART" id="SM00738">
    <property type="entry name" value="NGN"/>
    <property type="match status" value="1"/>
</dbReference>
<gene>
    <name evidence="5 9" type="primary">nusG</name>
    <name evidence="9" type="ordered locus">HMPREF0389_00856</name>
</gene>
<dbReference type="PATRIC" id="fig|546269.5.peg.1349"/>
<dbReference type="InterPro" id="IPR008991">
    <property type="entry name" value="Translation_prot_SH3-like_sf"/>
</dbReference>
<evidence type="ECO:0000313" key="10">
    <source>
        <dbReference type="Proteomes" id="UP000007468"/>
    </source>
</evidence>
<dbReference type="GO" id="GO:0006353">
    <property type="term" value="P:DNA-templated transcription termination"/>
    <property type="evidence" value="ECO:0007669"/>
    <property type="project" value="UniProtKB-UniRule"/>
</dbReference>
<dbReference type="NCBIfam" id="TIGR00922">
    <property type="entry name" value="nusG"/>
    <property type="match status" value="1"/>
</dbReference>
<organism evidence="9 10">
    <name type="scientific">Filifactor alocis (strain ATCC 35896 / CCUG 47790 / D40 B5)</name>
    <name type="common">Fusobacterium alocis</name>
    <dbReference type="NCBI Taxonomy" id="546269"/>
    <lineage>
        <taxon>Bacteria</taxon>
        <taxon>Bacillati</taxon>
        <taxon>Bacillota</taxon>
        <taxon>Clostridia</taxon>
        <taxon>Peptostreptococcales</taxon>
        <taxon>Filifactoraceae</taxon>
        <taxon>Filifactor</taxon>
    </lineage>
</organism>
<name>D6GQ81_FILAD</name>
<keyword evidence="10" id="KW-1185">Reference proteome</keyword>
<dbReference type="STRING" id="546269.HMPREF0389_00856"/>
<dbReference type="PANTHER" id="PTHR30265">
    <property type="entry name" value="RHO-INTERACTING TRANSCRIPTION TERMINATION FACTOR NUSG"/>
    <property type="match status" value="1"/>
</dbReference>
<sequence>MAENEQAKWYVVHTYSGHENKVKATIEKAVQNRNMEDIIPRVSVPVEEIVEEKNGKKHTRYRKIFPGYCLVKMIVTDESWYVVRNTKGVTGFVGPNSKPIPLTEQEVINMGLEEEVPVIYKIDFAEGDRVIIKGGAFSGLRATVVSLHPEKGMAKIKVYMFGDRETLVDIEVSQLEKDKEE</sequence>
<dbReference type="KEGG" id="faa:HMPREF0389_00856"/>
<dbReference type="OrthoDB" id="9809075at2"/>
<feature type="domain" description="KOW" evidence="8">
    <location>
        <begin position="123"/>
        <end position="150"/>
    </location>
</feature>
<dbReference type="Proteomes" id="UP000007468">
    <property type="component" value="Chromosome"/>
</dbReference>
<dbReference type="Gene3D" id="2.30.30.30">
    <property type="match status" value="1"/>
</dbReference>
<dbReference type="CDD" id="cd06091">
    <property type="entry name" value="KOW_NusG"/>
    <property type="match status" value="1"/>
</dbReference>
<protein>
    <recommendedName>
        <fullName evidence="5 6">Transcription termination/antitermination protein NusG</fullName>
    </recommendedName>
</protein>
<dbReference type="InterPro" id="IPR005824">
    <property type="entry name" value="KOW"/>
</dbReference>
<evidence type="ECO:0000256" key="1">
    <source>
        <dbReference type="ARBA" id="ARBA00022472"/>
    </source>
</evidence>
<comment type="function">
    <text evidence="5">Participates in transcription elongation, termination and antitermination.</text>
</comment>
<dbReference type="RefSeq" id="WP_014262848.1">
    <property type="nucleotide sequence ID" value="NC_016630.1"/>
</dbReference>
<dbReference type="SMART" id="SM00739">
    <property type="entry name" value="KOW"/>
    <property type="match status" value="1"/>
</dbReference>
<proteinExistence type="inferred from homology"/>
<feature type="domain" description="NusG-like N-terminal" evidence="7">
    <location>
        <begin position="6"/>
        <end position="114"/>
    </location>
</feature>
<keyword evidence="2 5" id="KW-0889">Transcription antitermination</keyword>
<dbReference type="GO" id="GO:0031564">
    <property type="term" value="P:transcription antitermination"/>
    <property type="evidence" value="ECO:0007669"/>
    <property type="project" value="UniProtKB-UniRule"/>
</dbReference>
<dbReference type="CDD" id="cd09891">
    <property type="entry name" value="NGN_Bact_1"/>
    <property type="match status" value="1"/>
</dbReference>
<dbReference type="EMBL" id="CP002390">
    <property type="protein sequence ID" value="EFE28934.1"/>
    <property type="molecule type" value="Genomic_DNA"/>
</dbReference>
<evidence type="ECO:0000256" key="6">
    <source>
        <dbReference type="NCBIfam" id="TIGR00922"/>
    </source>
</evidence>
<keyword evidence="4 5" id="KW-0804">Transcription</keyword>
<dbReference type="GO" id="GO:0032784">
    <property type="term" value="P:regulation of DNA-templated transcription elongation"/>
    <property type="evidence" value="ECO:0007669"/>
    <property type="project" value="InterPro"/>
</dbReference>
<evidence type="ECO:0000256" key="2">
    <source>
        <dbReference type="ARBA" id="ARBA00022814"/>
    </source>
</evidence>
<keyword evidence="1 5" id="KW-0806">Transcription termination</keyword>
<dbReference type="InterPro" id="IPR014722">
    <property type="entry name" value="Rib_uL2_dom2"/>
</dbReference>
<dbReference type="SUPFAM" id="SSF50104">
    <property type="entry name" value="Translation proteins SH3-like domain"/>
    <property type="match status" value="1"/>
</dbReference>
<dbReference type="FunFam" id="3.30.70.940:FF:000002">
    <property type="entry name" value="Transcription termination/antitermination protein NusG"/>
    <property type="match status" value="1"/>
</dbReference>
<comment type="similarity">
    <text evidence="5">Belongs to the NusG family.</text>
</comment>
<evidence type="ECO:0000256" key="3">
    <source>
        <dbReference type="ARBA" id="ARBA00023015"/>
    </source>
</evidence>
<accession>D6GQ81</accession>
<dbReference type="GO" id="GO:0005829">
    <property type="term" value="C:cytosol"/>
    <property type="evidence" value="ECO:0007669"/>
    <property type="project" value="TreeGrafter"/>
</dbReference>
<dbReference type="eggNOG" id="COG0250">
    <property type="taxonomic scope" value="Bacteria"/>
</dbReference>
<dbReference type="InterPro" id="IPR043425">
    <property type="entry name" value="NusG-like"/>
</dbReference>
<dbReference type="SUPFAM" id="SSF82679">
    <property type="entry name" value="N-utilization substance G protein NusG, N-terminal domain"/>
    <property type="match status" value="1"/>
</dbReference>